<dbReference type="PANTHER" id="PTHR36852">
    <property type="entry name" value="PROTEIN GVPL 2"/>
    <property type="match status" value="1"/>
</dbReference>
<organism evidence="4 5">
    <name type="scientific">Metabacillus mangrovi</name>
    <dbReference type="NCBI Taxonomy" id="1491830"/>
    <lineage>
        <taxon>Bacteria</taxon>
        <taxon>Bacillati</taxon>
        <taxon>Bacillota</taxon>
        <taxon>Bacilli</taxon>
        <taxon>Bacillales</taxon>
        <taxon>Bacillaceae</taxon>
        <taxon>Metabacillus</taxon>
    </lineage>
</organism>
<protein>
    <submittedName>
        <fullName evidence="4">Gas vesicle protein GvpL</fullName>
    </submittedName>
</protein>
<evidence type="ECO:0000256" key="3">
    <source>
        <dbReference type="ARBA" id="ARBA00035643"/>
    </source>
</evidence>
<dbReference type="InterPro" id="IPR009430">
    <property type="entry name" value="GvpL/GvpF"/>
</dbReference>
<name>A0A7X2S7M7_9BACI</name>
<evidence type="ECO:0000256" key="1">
    <source>
        <dbReference type="ARBA" id="ARBA00022987"/>
    </source>
</evidence>
<dbReference type="GO" id="GO:0031411">
    <property type="term" value="C:gas vesicle"/>
    <property type="evidence" value="ECO:0007669"/>
    <property type="project" value="UniProtKB-SubCell"/>
</dbReference>
<dbReference type="PANTHER" id="PTHR36852:SF1">
    <property type="entry name" value="PROTEIN GVPL 2"/>
    <property type="match status" value="1"/>
</dbReference>
<dbReference type="Pfam" id="PF06386">
    <property type="entry name" value="GvpL_GvpF"/>
    <property type="match status" value="1"/>
</dbReference>
<dbReference type="Proteomes" id="UP000434639">
    <property type="component" value="Unassembled WGS sequence"/>
</dbReference>
<evidence type="ECO:0000313" key="5">
    <source>
        <dbReference type="Proteomes" id="UP000434639"/>
    </source>
</evidence>
<gene>
    <name evidence="4" type="ORF">GKZ89_15320</name>
</gene>
<dbReference type="RefSeq" id="WP_155113284.1">
    <property type="nucleotide sequence ID" value="NZ_WMIB01000018.1"/>
</dbReference>
<keyword evidence="1" id="KW-0304">Gas vesicle</keyword>
<dbReference type="AlphaFoldDB" id="A0A7X2S7M7"/>
<comment type="caution">
    <text evidence="4">The sequence shown here is derived from an EMBL/GenBank/DDBJ whole genome shotgun (WGS) entry which is preliminary data.</text>
</comment>
<dbReference type="OrthoDB" id="146444at2"/>
<proteinExistence type="inferred from homology"/>
<keyword evidence="5" id="KW-1185">Reference proteome</keyword>
<dbReference type="EMBL" id="WMIB01000018">
    <property type="protein sequence ID" value="MTH54773.1"/>
    <property type="molecule type" value="Genomic_DNA"/>
</dbReference>
<evidence type="ECO:0000256" key="2">
    <source>
        <dbReference type="ARBA" id="ARBA00035108"/>
    </source>
</evidence>
<comment type="subcellular location">
    <subcellularLocation>
        <location evidence="2">Gas vesicle</location>
    </subcellularLocation>
</comment>
<evidence type="ECO:0000313" key="4">
    <source>
        <dbReference type="EMBL" id="MTH54773.1"/>
    </source>
</evidence>
<reference evidence="4 5" key="1">
    <citation type="journal article" date="2017" name="Int. J. Syst. Evol. Microbiol.">
        <title>Bacillus mangrovi sp. nov., isolated from a sediment sample from a mangrove forest.</title>
        <authorList>
            <person name="Gupta V."/>
            <person name="Singh P.K."/>
            <person name="Korpole S."/>
            <person name="Tanuku N.R.S."/>
            <person name="Pinnaka A.K."/>
        </authorList>
    </citation>
    <scope>NUCLEOTIDE SEQUENCE [LARGE SCALE GENOMIC DNA]</scope>
    <source>
        <strain evidence="4 5">KCTC 33872</strain>
    </source>
</reference>
<sequence>MNKLIYLYGLIPSKEAEQSEVPSFKGFDQVHDGRTEQFGRVTAVISELNPEEYSEEQIKEKVNEMEWLHEKAFHHHEMLMMLEKEYTLIPTKFCTIYSSLDSLKETVTQYENRMLDLFESLKGKEEWNVKIFSDDKQLRQSYGENNPTVMAKKEEIAQLPPGRQYFEKRKLDQLVDREMELEKNRLCEKIHEDLLPFSADSTVKKTWSQDVTGRDEQMCWNSVYLLPQEKIPAFKEMLQKTAEEFAEYGWKIEPTGPWPSYHFASLTAGEEIKNGSAPAN</sequence>
<dbReference type="GO" id="GO:0031412">
    <property type="term" value="P:gas vesicle organization"/>
    <property type="evidence" value="ECO:0007669"/>
    <property type="project" value="InterPro"/>
</dbReference>
<accession>A0A7X2S7M7</accession>
<comment type="similarity">
    <text evidence="3">Belongs to the gas vesicle GvpF/GvpL family.</text>
</comment>